<feature type="domain" description="HTH luxR-type" evidence="4">
    <location>
        <begin position="202"/>
        <end position="264"/>
    </location>
</feature>
<dbReference type="EMBL" id="BAABRL010000008">
    <property type="protein sequence ID" value="GAA5496543.1"/>
    <property type="molecule type" value="Genomic_DNA"/>
</dbReference>
<dbReference type="PROSITE" id="PS50043">
    <property type="entry name" value="HTH_LUXR_2"/>
    <property type="match status" value="1"/>
</dbReference>
<dbReference type="PANTHER" id="PTHR44688:SF16">
    <property type="entry name" value="DNA-BINDING TRANSCRIPTIONAL ACTIVATOR DEVR_DOSR"/>
    <property type="match status" value="1"/>
</dbReference>
<evidence type="ECO:0000259" key="4">
    <source>
        <dbReference type="PROSITE" id="PS50043"/>
    </source>
</evidence>
<accession>A0ABP9V200</accession>
<dbReference type="SMART" id="SM00421">
    <property type="entry name" value="HTH_LUXR"/>
    <property type="match status" value="1"/>
</dbReference>
<organism evidence="5 6">
    <name type="scientific">Rubritalea halochordaticola</name>
    <dbReference type="NCBI Taxonomy" id="714537"/>
    <lineage>
        <taxon>Bacteria</taxon>
        <taxon>Pseudomonadati</taxon>
        <taxon>Verrucomicrobiota</taxon>
        <taxon>Verrucomicrobiia</taxon>
        <taxon>Verrucomicrobiales</taxon>
        <taxon>Rubritaleaceae</taxon>
        <taxon>Rubritalea</taxon>
    </lineage>
</organism>
<dbReference type="PANTHER" id="PTHR44688">
    <property type="entry name" value="DNA-BINDING TRANSCRIPTIONAL ACTIVATOR DEVR_DOSR"/>
    <property type="match status" value="1"/>
</dbReference>
<dbReference type="Pfam" id="PF00196">
    <property type="entry name" value="GerE"/>
    <property type="match status" value="1"/>
</dbReference>
<keyword evidence="1" id="KW-0805">Transcription regulation</keyword>
<comment type="caution">
    <text evidence="5">The sequence shown here is derived from an EMBL/GenBank/DDBJ whole genome shotgun (WGS) entry which is preliminary data.</text>
</comment>
<dbReference type="InterPro" id="IPR016032">
    <property type="entry name" value="Sig_transdc_resp-reg_C-effctor"/>
</dbReference>
<keyword evidence="3" id="KW-0804">Transcription</keyword>
<gene>
    <name evidence="5" type="ORF">Rhal01_02727</name>
</gene>
<dbReference type="CDD" id="cd06170">
    <property type="entry name" value="LuxR_C_like"/>
    <property type="match status" value="1"/>
</dbReference>
<dbReference type="Proteomes" id="UP001424741">
    <property type="component" value="Unassembled WGS sequence"/>
</dbReference>
<evidence type="ECO:0000313" key="6">
    <source>
        <dbReference type="Proteomes" id="UP001424741"/>
    </source>
</evidence>
<dbReference type="InterPro" id="IPR000792">
    <property type="entry name" value="Tscrpt_reg_LuxR_C"/>
</dbReference>
<dbReference type="Gene3D" id="1.10.10.10">
    <property type="entry name" value="Winged helix-like DNA-binding domain superfamily/Winged helix DNA-binding domain"/>
    <property type="match status" value="1"/>
</dbReference>
<dbReference type="SUPFAM" id="SSF46894">
    <property type="entry name" value="C-terminal effector domain of the bipartite response regulators"/>
    <property type="match status" value="1"/>
</dbReference>
<dbReference type="RefSeq" id="WP_346189202.1">
    <property type="nucleotide sequence ID" value="NZ_BAABRL010000008.1"/>
</dbReference>
<evidence type="ECO:0000313" key="5">
    <source>
        <dbReference type="EMBL" id="GAA5496543.1"/>
    </source>
</evidence>
<proteinExistence type="predicted"/>
<keyword evidence="6" id="KW-1185">Reference proteome</keyword>
<dbReference type="PRINTS" id="PR00038">
    <property type="entry name" value="HTHLUXR"/>
</dbReference>
<protein>
    <recommendedName>
        <fullName evidence="4">HTH luxR-type domain-containing protein</fullName>
    </recommendedName>
</protein>
<name>A0ABP9V200_9BACT</name>
<keyword evidence="2" id="KW-0238">DNA-binding</keyword>
<dbReference type="InterPro" id="IPR036388">
    <property type="entry name" value="WH-like_DNA-bd_sf"/>
</dbReference>
<evidence type="ECO:0000256" key="1">
    <source>
        <dbReference type="ARBA" id="ARBA00023015"/>
    </source>
</evidence>
<reference evidence="5 6" key="1">
    <citation type="submission" date="2024-02" db="EMBL/GenBank/DDBJ databases">
        <title>Rubritalea halochordaticola NBRC 107102.</title>
        <authorList>
            <person name="Ichikawa N."/>
            <person name="Katano-Makiyama Y."/>
            <person name="Hidaka K."/>
        </authorList>
    </citation>
    <scope>NUCLEOTIDE SEQUENCE [LARGE SCALE GENOMIC DNA]</scope>
    <source>
        <strain evidence="5 6">NBRC 107102</strain>
    </source>
</reference>
<evidence type="ECO:0000256" key="2">
    <source>
        <dbReference type="ARBA" id="ARBA00023125"/>
    </source>
</evidence>
<evidence type="ECO:0000256" key="3">
    <source>
        <dbReference type="ARBA" id="ARBA00023163"/>
    </source>
</evidence>
<sequence>MSLPHCPSHIRKIWQQIADYSYHESDQAMLYFLEEMKRHLNARNVLWIGSARGKDASNTPVIEMLDEWTTVDVLYCQSSERPRTPEDNYQLYMEVKQKHGIDPLTKAAIESAGSSRSFTRRDVITDEEWQDHWIHREFHQKNGDSELMFVVYSVDSACESYIVFYRGIGEAPFTVEEREFAFTASMGIGVLHKRMMQLRGAALPSTRLLSPQEKAVLNLLIQGRRDKEVALSLGISPTTVNKHLSSIYRKFGVSGKFDLIAQLM</sequence>